<name>A0AA36DAG9_9BILA</name>
<keyword evidence="5 6" id="KW-0326">Glycosidase</keyword>
<evidence type="ECO:0000256" key="5">
    <source>
        <dbReference type="ARBA" id="ARBA00023295"/>
    </source>
</evidence>
<gene>
    <name evidence="8" type="ORF">MSPICULIGERA_LOCUS20859</name>
</gene>
<dbReference type="PANTHER" id="PTHR23403">
    <property type="entry name" value="TREHALASE"/>
    <property type="match status" value="1"/>
</dbReference>
<proteinExistence type="inferred from homology"/>
<feature type="signal peptide" evidence="7">
    <location>
        <begin position="1"/>
        <end position="19"/>
    </location>
</feature>
<dbReference type="Gene3D" id="1.50.10.10">
    <property type="match status" value="1"/>
</dbReference>
<dbReference type="InterPro" id="IPR001661">
    <property type="entry name" value="Glyco_hydro_37"/>
</dbReference>
<sequence>MAQLKRVGFLLALLGFAICQNAVNDVYMCDETNAQHNWYIYCQGPLLAAAQLHQTALGHNDSKYFVDMPLTKSPEETRDAYAKQFGNDTHAIDVEALKKFIAEHFAEPGNEMTECTPSDWTAKPASFDKIIDPDLKEFAYDLNDIWKTLCRQIKGDVNANPSQYSLLYVPHEFIIPGGRFREFYYWDAYWIIKGLLASEMHRTVRNMIDNLVYMVKNHGFVPNGGRVYYLQRSQPPFLIRMAFEYYQKTKDLAWLKNNIDTFVQELEFWNKNRAVDVTINNKPYTFYQYRPTSNTPRPEGYLHDIQAAAQINGPSQKTYLQNLAATAESGWDFSTRWYNDSRTMDTIKTTDILPVDLNSYIYLNYRILGYFYKELGNATQAEPYESHARVVRGWIREVFFDEKLGSFFDYHLDTKSLNTLFYASTAAPLFAEAYDLLDSTLPNRVLQYMKSQHVFDQPAGVPTSLINSTEQWDFPNGWANLEHQIVEGLRKSSDPEAQRMAFDLAQKWVVENFMTWKLTKAMWEKYDVSGGVPHPGHGGLYDVQLGFGWSNGVVLDLLMTYGDRLVIPRPNPTNALPTTTQAGSSLPLMSALLILCAFLWVNKE</sequence>
<dbReference type="GO" id="GO:0005993">
    <property type="term" value="P:trehalose catabolic process"/>
    <property type="evidence" value="ECO:0007669"/>
    <property type="project" value="TreeGrafter"/>
</dbReference>
<keyword evidence="4 6" id="KW-0378">Hydrolase</keyword>
<evidence type="ECO:0000256" key="1">
    <source>
        <dbReference type="ARBA" id="ARBA00005615"/>
    </source>
</evidence>
<comment type="caution">
    <text evidence="8">The sequence shown here is derived from an EMBL/GenBank/DDBJ whole genome shotgun (WGS) entry which is preliminary data.</text>
</comment>
<dbReference type="GO" id="GO:0004555">
    <property type="term" value="F:alpha,alpha-trehalase activity"/>
    <property type="evidence" value="ECO:0007669"/>
    <property type="project" value="UniProtKB-EC"/>
</dbReference>
<dbReference type="SUPFAM" id="SSF48208">
    <property type="entry name" value="Six-hairpin glycosidases"/>
    <property type="match status" value="1"/>
</dbReference>
<comment type="catalytic activity">
    <reaction evidence="6">
        <text>alpha,alpha-trehalose + H2O = alpha-D-glucose + beta-D-glucose</text>
        <dbReference type="Rhea" id="RHEA:32675"/>
        <dbReference type="ChEBI" id="CHEBI:15377"/>
        <dbReference type="ChEBI" id="CHEBI:15903"/>
        <dbReference type="ChEBI" id="CHEBI:16551"/>
        <dbReference type="ChEBI" id="CHEBI:17925"/>
        <dbReference type="EC" id="3.2.1.28"/>
    </reaction>
</comment>
<dbReference type="EC" id="3.2.1.28" evidence="2 6"/>
<keyword evidence="7" id="KW-0732">Signal</keyword>
<organism evidence="8 9">
    <name type="scientific">Mesorhabditis spiculigera</name>
    <dbReference type="NCBI Taxonomy" id="96644"/>
    <lineage>
        <taxon>Eukaryota</taxon>
        <taxon>Metazoa</taxon>
        <taxon>Ecdysozoa</taxon>
        <taxon>Nematoda</taxon>
        <taxon>Chromadorea</taxon>
        <taxon>Rhabditida</taxon>
        <taxon>Rhabditina</taxon>
        <taxon>Rhabditomorpha</taxon>
        <taxon>Rhabditoidea</taxon>
        <taxon>Rhabditidae</taxon>
        <taxon>Mesorhabditinae</taxon>
        <taxon>Mesorhabditis</taxon>
    </lineage>
</organism>
<protein>
    <recommendedName>
        <fullName evidence="3 6">Trehalase</fullName>
        <ecNumber evidence="2 6">3.2.1.28</ecNumber>
    </recommendedName>
    <alternativeName>
        <fullName evidence="6">Alpha-trehalose glucohydrolase</fullName>
    </alternativeName>
</protein>
<evidence type="ECO:0000256" key="4">
    <source>
        <dbReference type="ARBA" id="ARBA00022801"/>
    </source>
</evidence>
<dbReference type="InterPro" id="IPR018232">
    <property type="entry name" value="Glyco_hydro_37_CS"/>
</dbReference>
<dbReference type="InterPro" id="IPR012341">
    <property type="entry name" value="6hp_glycosidase-like_sf"/>
</dbReference>
<dbReference type="PANTHER" id="PTHR23403:SF5">
    <property type="entry name" value="TREHALASE"/>
    <property type="match status" value="1"/>
</dbReference>
<evidence type="ECO:0000313" key="9">
    <source>
        <dbReference type="Proteomes" id="UP001177023"/>
    </source>
</evidence>
<evidence type="ECO:0000256" key="3">
    <source>
        <dbReference type="ARBA" id="ARBA00019905"/>
    </source>
</evidence>
<dbReference type="Proteomes" id="UP001177023">
    <property type="component" value="Unassembled WGS sequence"/>
</dbReference>
<keyword evidence="9" id="KW-1185">Reference proteome</keyword>
<feature type="non-terminal residue" evidence="8">
    <location>
        <position position="604"/>
    </location>
</feature>
<dbReference type="EMBL" id="CATQJA010002664">
    <property type="protein sequence ID" value="CAJ0582729.1"/>
    <property type="molecule type" value="Genomic_DNA"/>
</dbReference>
<evidence type="ECO:0000256" key="2">
    <source>
        <dbReference type="ARBA" id="ARBA00012757"/>
    </source>
</evidence>
<evidence type="ECO:0000256" key="7">
    <source>
        <dbReference type="SAM" id="SignalP"/>
    </source>
</evidence>
<accession>A0AA36DAG9</accession>
<dbReference type="PROSITE" id="PS00927">
    <property type="entry name" value="TREHALASE_1"/>
    <property type="match status" value="1"/>
</dbReference>
<dbReference type="PRINTS" id="PR00744">
    <property type="entry name" value="GLHYDRLASE37"/>
</dbReference>
<comment type="similarity">
    <text evidence="1 6">Belongs to the glycosyl hydrolase 37 family.</text>
</comment>
<reference evidence="8" key="1">
    <citation type="submission" date="2023-06" db="EMBL/GenBank/DDBJ databases">
        <authorList>
            <person name="Delattre M."/>
        </authorList>
    </citation>
    <scope>NUCLEOTIDE SEQUENCE</scope>
    <source>
        <strain evidence="8">AF72</strain>
    </source>
</reference>
<evidence type="ECO:0000256" key="6">
    <source>
        <dbReference type="RuleBase" id="RU361180"/>
    </source>
</evidence>
<dbReference type="InterPro" id="IPR008928">
    <property type="entry name" value="6-hairpin_glycosidase_sf"/>
</dbReference>
<dbReference type="Pfam" id="PF01204">
    <property type="entry name" value="Trehalase"/>
    <property type="match status" value="1"/>
</dbReference>
<dbReference type="AlphaFoldDB" id="A0AA36DAG9"/>
<evidence type="ECO:0000313" key="8">
    <source>
        <dbReference type="EMBL" id="CAJ0582729.1"/>
    </source>
</evidence>
<feature type="chain" id="PRO_5041436081" description="Trehalase" evidence="7">
    <location>
        <begin position="20"/>
        <end position="604"/>
    </location>
</feature>